<dbReference type="EMBL" id="CP126116">
    <property type="protein sequence ID" value="WHZ57260.1"/>
    <property type="molecule type" value="Genomic_DNA"/>
</dbReference>
<protein>
    <submittedName>
        <fullName evidence="1">SCP2 sterol-binding domain-containing protein</fullName>
    </submittedName>
</protein>
<name>A0ACD4R9U4_9BACI</name>
<keyword evidence="2" id="KW-1185">Reference proteome</keyword>
<evidence type="ECO:0000313" key="2">
    <source>
        <dbReference type="Proteomes" id="UP001226091"/>
    </source>
</evidence>
<reference evidence="2" key="1">
    <citation type="journal article" date="2025" name="Aquaculture">
        <title>Assessment of the bioflocculant production and safety properties of Metabacillus hrfriensis sp. nov. based on phenotypic and whole-genome sequencing analysis.</title>
        <authorList>
            <person name="Zhang R."/>
            <person name="Zhao Z."/>
            <person name="Luo L."/>
            <person name="Wang S."/>
            <person name="Guo K."/>
            <person name="Xu W."/>
        </authorList>
    </citation>
    <scope>NUCLEOTIDE SEQUENCE [LARGE SCALE GENOMIC DNA]</scope>
    <source>
        <strain evidence="2">CT-WN-B3</strain>
    </source>
</reference>
<evidence type="ECO:0000313" key="1">
    <source>
        <dbReference type="EMBL" id="WHZ57260.1"/>
    </source>
</evidence>
<gene>
    <name evidence="1" type="ORF">QLQ22_21825</name>
</gene>
<organism evidence="1 2">
    <name type="scientific">Metabacillus hrfriensis</name>
    <dbReference type="NCBI Taxonomy" id="3048891"/>
    <lineage>
        <taxon>Bacteria</taxon>
        <taxon>Bacillati</taxon>
        <taxon>Bacillota</taxon>
        <taxon>Bacilli</taxon>
        <taxon>Bacillales</taxon>
        <taxon>Bacillaceae</taxon>
        <taxon>Metabacillus</taxon>
    </lineage>
</organism>
<accession>A0ACD4R9U4</accession>
<proteinExistence type="predicted"/>
<sequence>MDLFSFVEKMNASYFIQPLLPNEELRIRITSSKQKPILLVLKKGACCLSSDNDNLSAHVLVSGDENHLLDCFHSPIRLLQLSKLGAIEVKGSFRNVLRLESIIHLSK</sequence>
<dbReference type="Proteomes" id="UP001226091">
    <property type="component" value="Chromosome"/>
</dbReference>